<comment type="subcellular location">
    <subcellularLocation>
        <location evidence="7">Membrane</location>
        <topology evidence="7">Single-pass type II membrane protein</topology>
    </subcellularLocation>
</comment>
<dbReference type="RefSeq" id="WP_205881036.1">
    <property type="nucleotide sequence ID" value="NZ_JAAKYA010000095.1"/>
</dbReference>
<dbReference type="EMBL" id="JAAKYA010000095">
    <property type="protein sequence ID" value="NGO40470.1"/>
    <property type="molecule type" value="Genomic_DNA"/>
</dbReference>
<keyword evidence="7" id="KW-0472">Membrane</keyword>
<dbReference type="Gene3D" id="2.10.109.10">
    <property type="entry name" value="Umud Fragment, subunit A"/>
    <property type="match status" value="1"/>
</dbReference>
<keyword evidence="7" id="KW-0812">Transmembrane</keyword>
<dbReference type="GO" id="GO:0006465">
    <property type="term" value="P:signal peptide processing"/>
    <property type="evidence" value="ECO:0007669"/>
    <property type="project" value="InterPro"/>
</dbReference>
<evidence type="ECO:0000313" key="10">
    <source>
        <dbReference type="Proteomes" id="UP000477311"/>
    </source>
</evidence>
<proteinExistence type="inferred from homology"/>
<dbReference type="PRINTS" id="PR00727">
    <property type="entry name" value="LEADERPTASE"/>
</dbReference>
<dbReference type="Proteomes" id="UP000477311">
    <property type="component" value="Unassembled WGS sequence"/>
</dbReference>
<dbReference type="PANTHER" id="PTHR43390">
    <property type="entry name" value="SIGNAL PEPTIDASE I"/>
    <property type="match status" value="1"/>
</dbReference>
<dbReference type="InterPro" id="IPR036286">
    <property type="entry name" value="LexA/Signal_pep-like_sf"/>
</dbReference>
<feature type="active site" evidence="6">
    <location>
        <position position="103"/>
    </location>
</feature>
<name>A0A6M1S5D7_9BACT</name>
<comment type="catalytic activity">
    <reaction evidence="1 7">
        <text>Cleavage of hydrophobic, N-terminal signal or leader sequences from secreted and periplasmic proteins.</text>
        <dbReference type="EC" id="3.4.21.89"/>
    </reaction>
</comment>
<feature type="active site" evidence="6">
    <location>
        <position position="60"/>
    </location>
</feature>
<evidence type="ECO:0000256" key="6">
    <source>
        <dbReference type="PIRSR" id="PIRSR600223-1"/>
    </source>
</evidence>
<dbReference type="Pfam" id="PF10502">
    <property type="entry name" value="Peptidase_S26"/>
    <property type="match status" value="1"/>
</dbReference>
<dbReference type="EC" id="3.4.21.89" evidence="3 7"/>
<keyword evidence="10" id="KW-1185">Reference proteome</keyword>
<evidence type="ECO:0000256" key="7">
    <source>
        <dbReference type="RuleBase" id="RU362042"/>
    </source>
</evidence>
<protein>
    <recommendedName>
        <fullName evidence="4 7">Signal peptidase I</fullName>
        <ecNumber evidence="3 7">3.4.21.89</ecNumber>
    </recommendedName>
</protein>
<evidence type="ECO:0000313" key="9">
    <source>
        <dbReference type="EMBL" id="NGO40470.1"/>
    </source>
</evidence>
<dbReference type="PANTHER" id="PTHR43390:SF1">
    <property type="entry name" value="CHLOROPLAST PROCESSING PEPTIDASE"/>
    <property type="match status" value="1"/>
</dbReference>
<dbReference type="NCBIfam" id="TIGR02227">
    <property type="entry name" value="sigpep_I_bact"/>
    <property type="match status" value="1"/>
</dbReference>
<reference evidence="9 10" key="1">
    <citation type="submission" date="2020-02" db="EMBL/GenBank/DDBJ databases">
        <title>Draft genome sequence of Limisphaera ngatamarikiensis NGM72.4T, a thermophilic Verrucomicrobia grouped in subdivision 3.</title>
        <authorList>
            <person name="Carere C.R."/>
            <person name="Steen J."/>
            <person name="Hugenholtz P."/>
            <person name="Stott M.B."/>
        </authorList>
    </citation>
    <scope>NUCLEOTIDE SEQUENCE [LARGE SCALE GENOMIC DNA]</scope>
    <source>
        <strain evidence="9 10">NGM72.4</strain>
    </source>
</reference>
<dbReference type="SUPFAM" id="SSF51306">
    <property type="entry name" value="LexA/Signal peptidase"/>
    <property type="match status" value="1"/>
</dbReference>
<feature type="domain" description="Peptidase S26" evidence="8">
    <location>
        <begin position="36"/>
        <end position="177"/>
    </location>
</feature>
<dbReference type="CDD" id="cd06530">
    <property type="entry name" value="S26_SPase_I"/>
    <property type="match status" value="1"/>
</dbReference>
<dbReference type="GO" id="GO:0004252">
    <property type="term" value="F:serine-type endopeptidase activity"/>
    <property type="evidence" value="ECO:0007669"/>
    <property type="project" value="InterPro"/>
</dbReference>
<comment type="similarity">
    <text evidence="2 7">Belongs to the peptidase S26 family.</text>
</comment>
<evidence type="ECO:0000256" key="2">
    <source>
        <dbReference type="ARBA" id="ARBA00009370"/>
    </source>
</evidence>
<keyword evidence="7" id="KW-0645">Protease</keyword>
<evidence type="ECO:0000256" key="4">
    <source>
        <dbReference type="ARBA" id="ARBA00019232"/>
    </source>
</evidence>
<dbReference type="AlphaFoldDB" id="A0A6M1S5D7"/>
<dbReference type="PROSITE" id="PS00760">
    <property type="entry name" value="SPASE_I_2"/>
    <property type="match status" value="1"/>
</dbReference>
<dbReference type="GO" id="GO:0016020">
    <property type="term" value="C:membrane"/>
    <property type="evidence" value="ECO:0007669"/>
    <property type="project" value="UniProtKB-SubCell"/>
</dbReference>
<gene>
    <name evidence="9" type="primary">lepB</name>
    <name evidence="9" type="ORF">G4L39_13865</name>
</gene>
<evidence type="ECO:0000256" key="1">
    <source>
        <dbReference type="ARBA" id="ARBA00000677"/>
    </source>
</evidence>
<accession>A0A6M1S5D7</accession>
<dbReference type="InterPro" id="IPR019757">
    <property type="entry name" value="Pept_S26A_signal_pept_1_Lys-AS"/>
</dbReference>
<dbReference type="InterPro" id="IPR000223">
    <property type="entry name" value="Pept_S26A_signal_pept_1"/>
</dbReference>
<evidence type="ECO:0000256" key="3">
    <source>
        <dbReference type="ARBA" id="ARBA00013208"/>
    </source>
</evidence>
<evidence type="ECO:0000259" key="8">
    <source>
        <dbReference type="Pfam" id="PF10502"/>
    </source>
</evidence>
<comment type="caution">
    <text evidence="9">The sequence shown here is derived from an EMBL/GenBank/DDBJ whole genome shotgun (WGS) entry which is preliminary data.</text>
</comment>
<keyword evidence="5 7" id="KW-0378">Hydrolase</keyword>
<dbReference type="InterPro" id="IPR019533">
    <property type="entry name" value="Peptidase_S26"/>
</dbReference>
<organism evidence="9 10">
    <name type="scientific">Limisphaera ngatamarikiensis</name>
    <dbReference type="NCBI Taxonomy" id="1324935"/>
    <lineage>
        <taxon>Bacteria</taxon>
        <taxon>Pseudomonadati</taxon>
        <taxon>Verrucomicrobiota</taxon>
        <taxon>Verrucomicrobiia</taxon>
        <taxon>Limisphaerales</taxon>
        <taxon>Limisphaeraceae</taxon>
        <taxon>Limisphaera</taxon>
    </lineage>
</organism>
<evidence type="ECO:0000256" key="5">
    <source>
        <dbReference type="ARBA" id="ARBA00022801"/>
    </source>
</evidence>
<feature type="transmembrane region" description="Helical" evidence="7">
    <location>
        <begin position="32"/>
        <end position="51"/>
    </location>
</feature>
<sequence>MLKFRGSAWNRIGGANVPLWRRVLVGRNPRRTLLRAAALGLTVFVVLRYVVTPVRVQGISMWPTCRDGQWAWVNRLAYVWSEPRRGDVVCVRFTAGEHVMLLKRVVGLPGERVGFRNGRLHVDGRPLDEPYVKSPCDWEEPERVLGPGEYYVVGDNRAMPREDHVHGIAERWRIVGKLIR</sequence>
<dbReference type="GO" id="GO:0009003">
    <property type="term" value="F:signal peptidase activity"/>
    <property type="evidence" value="ECO:0007669"/>
    <property type="project" value="UniProtKB-EC"/>
</dbReference>
<keyword evidence="7" id="KW-1133">Transmembrane helix</keyword>